<dbReference type="GO" id="GO:0005886">
    <property type="term" value="C:plasma membrane"/>
    <property type="evidence" value="ECO:0007669"/>
    <property type="project" value="UniProtKB-SubCell"/>
</dbReference>
<dbReference type="InterPro" id="IPR051621">
    <property type="entry name" value="T2SS_protein_J"/>
</dbReference>
<dbReference type="EMBL" id="JTKH01000005">
    <property type="protein sequence ID" value="KII81241.1"/>
    <property type="molecule type" value="Genomic_DNA"/>
</dbReference>
<dbReference type="InterPro" id="IPR002416">
    <property type="entry name" value="T2SS_protein-GspH"/>
</dbReference>
<keyword evidence="4" id="KW-0488">Methylation</keyword>
<evidence type="ECO:0000256" key="2">
    <source>
        <dbReference type="ARBA" id="ARBA00021549"/>
    </source>
</evidence>
<dbReference type="PANTHER" id="PTHR39583:SF2">
    <property type="entry name" value="TYPE II SECRETION SYSTEM PROTEIN J"/>
    <property type="match status" value="1"/>
</dbReference>
<comment type="subcellular location">
    <subcellularLocation>
        <location evidence="1">Cell inner membrane</location>
        <topology evidence="1">Single-pass membrane protein</topology>
    </subcellularLocation>
</comment>
<evidence type="ECO:0000256" key="1">
    <source>
        <dbReference type="ARBA" id="ARBA00004377"/>
    </source>
</evidence>
<dbReference type="PANTHER" id="PTHR39583">
    <property type="entry name" value="TYPE II SECRETION SYSTEM PROTEIN J-RELATED"/>
    <property type="match status" value="1"/>
</dbReference>
<accession>A0A0C2KH78</accession>
<organism evidence="10 11">
    <name type="scientific">Vibrio renipiscarius</name>
    <dbReference type="NCBI Taxonomy" id="1461322"/>
    <lineage>
        <taxon>Bacteria</taxon>
        <taxon>Pseudomonadati</taxon>
        <taxon>Pseudomonadota</taxon>
        <taxon>Gammaproteobacteria</taxon>
        <taxon>Vibrionales</taxon>
        <taxon>Vibrionaceae</taxon>
        <taxon>Vibrio</taxon>
    </lineage>
</organism>
<comment type="caution">
    <text evidence="10">The sequence shown here is derived from an EMBL/GenBank/DDBJ whole genome shotgun (WGS) entry which is preliminary data.</text>
</comment>
<evidence type="ECO:0000256" key="6">
    <source>
        <dbReference type="ARBA" id="ARBA00022692"/>
    </source>
</evidence>
<evidence type="ECO:0000256" key="3">
    <source>
        <dbReference type="ARBA" id="ARBA00022475"/>
    </source>
</evidence>
<sequence>MPKNKGFTLIEVLLVVALIAIMASTVVFSLPDNNRDEAEQQAKSLWLRLQLLNEEAMLSGRDYGLRIDSTKNRYFLQQLESEGWQPLQLDRLPYETELVKSLKFEFNLGGSAWQDQDRLFNPTSLFDEEMFADLEEEKELPAPQVFVMSSGEVTPFSIAIYPEDADAEETAWHVVAKENGQIVLLQPGEQEEFADVQ</sequence>
<dbReference type="Proteomes" id="UP000031672">
    <property type="component" value="Unassembled WGS sequence"/>
</dbReference>
<keyword evidence="6" id="KW-0812">Transmembrane</keyword>
<evidence type="ECO:0000256" key="9">
    <source>
        <dbReference type="ARBA" id="ARBA00030775"/>
    </source>
</evidence>
<dbReference type="Gene3D" id="3.55.40.10">
    <property type="entry name" value="minor pseudopilin epsh domain"/>
    <property type="match status" value="1"/>
</dbReference>
<dbReference type="GO" id="GO:0015627">
    <property type="term" value="C:type II protein secretion system complex"/>
    <property type="evidence" value="ECO:0007669"/>
    <property type="project" value="InterPro"/>
</dbReference>
<evidence type="ECO:0000256" key="7">
    <source>
        <dbReference type="ARBA" id="ARBA00022989"/>
    </source>
</evidence>
<dbReference type="Pfam" id="PF07963">
    <property type="entry name" value="N_methyl"/>
    <property type="match status" value="1"/>
</dbReference>
<keyword evidence="7" id="KW-1133">Transmembrane helix</keyword>
<dbReference type="AlphaFoldDB" id="A0A0C2NP37"/>
<keyword evidence="5" id="KW-0997">Cell inner membrane</keyword>
<dbReference type="OrthoDB" id="5730913at2"/>
<evidence type="ECO:0000256" key="5">
    <source>
        <dbReference type="ARBA" id="ARBA00022519"/>
    </source>
</evidence>
<dbReference type="PRINTS" id="PR00885">
    <property type="entry name" value="BCTERIALGSPH"/>
</dbReference>
<evidence type="ECO:0000313" key="11">
    <source>
        <dbReference type="Proteomes" id="UP000031672"/>
    </source>
</evidence>
<dbReference type="PROSITE" id="PS00409">
    <property type="entry name" value="PROKAR_NTER_METHYL"/>
    <property type="match status" value="1"/>
</dbReference>
<dbReference type="GO" id="GO:0015628">
    <property type="term" value="P:protein secretion by the type II secretion system"/>
    <property type="evidence" value="ECO:0007669"/>
    <property type="project" value="InterPro"/>
</dbReference>
<dbReference type="NCBIfam" id="TIGR02532">
    <property type="entry name" value="IV_pilin_GFxxxE"/>
    <property type="match status" value="1"/>
</dbReference>
<keyword evidence="3" id="KW-1003">Cell membrane</keyword>
<dbReference type="InterPro" id="IPR049875">
    <property type="entry name" value="TypeII_GspH"/>
</dbReference>
<name>A0A0C2NP37_9VIBR</name>
<evidence type="ECO:0000256" key="8">
    <source>
        <dbReference type="ARBA" id="ARBA00023136"/>
    </source>
</evidence>
<evidence type="ECO:0000313" key="10">
    <source>
        <dbReference type="EMBL" id="KII81241.1"/>
    </source>
</evidence>
<dbReference type="RefSeq" id="WP_040987329.1">
    <property type="nucleotide sequence ID" value="NZ_JBFRUC010000035.1"/>
</dbReference>
<protein>
    <recommendedName>
        <fullName evidence="2">Type II secretion system protein H</fullName>
    </recommendedName>
    <alternativeName>
        <fullName evidence="9">General secretion pathway protein H</fullName>
    </alternativeName>
</protein>
<accession>A0A0C2NP37</accession>
<keyword evidence="8" id="KW-0472">Membrane</keyword>
<keyword evidence="11" id="KW-1185">Reference proteome</keyword>
<dbReference type="InterPro" id="IPR045584">
    <property type="entry name" value="Pilin-like"/>
</dbReference>
<dbReference type="InterPro" id="IPR012902">
    <property type="entry name" value="N_methyl_site"/>
</dbReference>
<dbReference type="NCBIfam" id="TIGR01708">
    <property type="entry name" value="typeII_sec_gspH"/>
    <property type="match status" value="1"/>
</dbReference>
<dbReference type="STRING" id="1461322.OJ16_03050"/>
<proteinExistence type="predicted"/>
<reference evidence="10 11" key="1">
    <citation type="submission" date="2014-11" db="EMBL/GenBank/DDBJ databases">
        <title>Draft Genome Sequence of Vibrio piscirenalis strains CECT 8603T and CECT 8604, two marine Gammaproteobacterium isolated from cultured gilthead sea bream (Sparus aurata).</title>
        <authorList>
            <person name="Arahal D.R."/>
            <person name="Rodrigo-Torres L."/>
            <person name="Lucena T."/>
            <person name="Pujalte M.J."/>
        </authorList>
    </citation>
    <scope>NUCLEOTIDE SEQUENCE [LARGE SCALE GENOMIC DNA]</scope>
    <source>
        <strain evidence="10 11">DCR 1-4-2</strain>
    </source>
</reference>
<gene>
    <name evidence="10" type="ORF">OJ16_03050</name>
</gene>
<dbReference type="SUPFAM" id="SSF54523">
    <property type="entry name" value="Pili subunits"/>
    <property type="match status" value="1"/>
</dbReference>
<evidence type="ECO:0000256" key="4">
    <source>
        <dbReference type="ARBA" id="ARBA00022481"/>
    </source>
</evidence>